<dbReference type="AlphaFoldDB" id="L7EYZ6"/>
<name>L7EYZ6_STRT8</name>
<dbReference type="EMBL" id="AEJB01000479">
    <property type="protein sequence ID" value="ELP64089.1"/>
    <property type="molecule type" value="Genomic_DNA"/>
</dbReference>
<comment type="caution">
    <text evidence="2">The sequence shown here is derived from an EMBL/GenBank/DDBJ whole genome shotgun (WGS) entry which is preliminary data.</text>
</comment>
<dbReference type="PATRIC" id="fig|698760.3.peg.7032"/>
<evidence type="ECO:0000313" key="3">
    <source>
        <dbReference type="Proteomes" id="UP000010931"/>
    </source>
</evidence>
<evidence type="ECO:0000256" key="1">
    <source>
        <dbReference type="SAM" id="MobiDB-lite"/>
    </source>
</evidence>
<feature type="region of interest" description="Disordered" evidence="1">
    <location>
        <begin position="84"/>
        <end position="125"/>
    </location>
</feature>
<evidence type="ECO:0000313" key="2">
    <source>
        <dbReference type="EMBL" id="ELP64089.1"/>
    </source>
</evidence>
<gene>
    <name evidence="2" type="ORF">STRTUCAR8_06627</name>
</gene>
<keyword evidence="3" id="KW-1185">Reference proteome</keyword>
<proteinExistence type="predicted"/>
<sequence length="148" mass="16730">MPGGPDRVREVHDLPGIGRVRRHGSLPEPTCRHGGCPLRRLKRPVHQYDPYVCHNTSRHITPIPSVSTSVRTATRTALRIAAARQPMRYADTGHRRRSPAHRFRDQPSPCRDGATKPGRVTPPQLPHQARHLALCVRRSVVRGRHRRG</sequence>
<organism evidence="2 3">
    <name type="scientific">Streptomyces turgidiscabies (strain Car8)</name>
    <dbReference type="NCBI Taxonomy" id="698760"/>
    <lineage>
        <taxon>Bacteria</taxon>
        <taxon>Bacillati</taxon>
        <taxon>Actinomycetota</taxon>
        <taxon>Actinomycetes</taxon>
        <taxon>Kitasatosporales</taxon>
        <taxon>Streptomycetaceae</taxon>
        <taxon>Streptomyces</taxon>
    </lineage>
</organism>
<reference evidence="2 3" key="1">
    <citation type="journal article" date="2011" name="Plasmid">
        <title>Streptomyces turgidiscabies Car8 contains a modular pathogenicity island that shares virulence genes with other actinobacterial plant pathogens.</title>
        <authorList>
            <person name="Huguet-Tapia J.C."/>
            <person name="Badger J.H."/>
            <person name="Loria R."/>
            <person name="Pettis G.S."/>
        </authorList>
    </citation>
    <scope>NUCLEOTIDE SEQUENCE [LARGE SCALE GENOMIC DNA]</scope>
    <source>
        <strain evidence="2 3">Car8</strain>
    </source>
</reference>
<accession>L7EYZ6</accession>
<protein>
    <submittedName>
        <fullName evidence="2">Uncharacterized protein</fullName>
    </submittedName>
</protein>
<dbReference type="Proteomes" id="UP000010931">
    <property type="component" value="Unassembled WGS sequence"/>
</dbReference>